<reference evidence="1" key="1">
    <citation type="submission" date="2021-02" db="EMBL/GenBank/DDBJ databases">
        <authorList>
            <person name="Bekaert M."/>
        </authorList>
    </citation>
    <scope>NUCLEOTIDE SEQUENCE</scope>
    <source>
        <strain evidence="1">IoA-00</strain>
    </source>
</reference>
<gene>
    <name evidence="1" type="ORF">LSAA_2904</name>
</gene>
<organism evidence="1 2">
    <name type="scientific">Lepeophtheirus salmonis</name>
    <name type="common">Salmon louse</name>
    <name type="synonym">Caligus salmonis</name>
    <dbReference type="NCBI Taxonomy" id="72036"/>
    <lineage>
        <taxon>Eukaryota</taxon>
        <taxon>Metazoa</taxon>
        <taxon>Ecdysozoa</taxon>
        <taxon>Arthropoda</taxon>
        <taxon>Crustacea</taxon>
        <taxon>Multicrustacea</taxon>
        <taxon>Hexanauplia</taxon>
        <taxon>Copepoda</taxon>
        <taxon>Siphonostomatoida</taxon>
        <taxon>Caligidae</taxon>
        <taxon>Lepeophtheirus</taxon>
    </lineage>
</organism>
<proteinExistence type="predicted"/>
<dbReference type="EMBL" id="HG994590">
    <property type="protein sequence ID" value="CAF2805446.1"/>
    <property type="molecule type" value="Genomic_DNA"/>
</dbReference>
<protein>
    <submittedName>
        <fullName evidence="1">(salmon louse) hypothetical protein</fullName>
    </submittedName>
</protein>
<sequence length="294" mass="33210">MTNRIKGFGNIETCHRVGPFPLSGFPKDTIEGRGSLSPSINPQIDKFIITKRINFLKPLHQDLMQGPCKLAHQCDRVLTSSPTIKLKTSANLDTHREVMIFRDSLSSLFADGSVFKEDNSNSVNHSHSSSGKLMPLIAVIVVDSFRKNKKRPSFTQYQPHFRFPKELGWLRLSINVPLVSSIEIEESEHCSIDLFLLLQESKEIVRSKEYQPNSPPHRRRLLELCRPQPSSNGNTFQSLLRPYTIQIEHQVSEPGLGLFLPEGDNFNLSCHLRDFCNSAASSHHIRVTSLAVSI</sequence>
<dbReference type="AlphaFoldDB" id="A0A7R8CIW9"/>
<name>A0A7R8CIW9_LEPSM</name>
<evidence type="ECO:0000313" key="2">
    <source>
        <dbReference type="Proteomes" id="UP000675881"/>
    </source>
</evidence>
<accession>A0A7R8CIW9</accession>
<dbReference type="Proteomes" id="UP000675881">
    <property type="component" value="Chromosome 11"/>
</dbReference>
<keyword evidence="2" id="KW-1185">Reference proteome</keyword>
<evidence type="ECO:0000313" key="1">
    <source>
        <dbReference type="EMBL" id="CAF2805446.1"/>
    </source>
</evidence>